<dbReference type="SUPFAM" id="SSF53822">
    <property type="entry name" value="Periplasmic binding protein-like I"/>
    <property type="match status" value="1"/>
</dbReference>
<dbReference type="InterPro" id="IPR000843">
    <property type="entry name" value="HTH_LacI"/>
</dbReference>
<dbReference type="GO" id="GO:0003700">
    <property type="term" value="F:DNA-binding transcription factor activity"/>
    <property type="evidence" value="ECO:0007669"/>
    <property type="project" value="TreeGrafter"/>
</dbReference>
<reference evidence="5" key="1">
    <citation type="submission" date="2019-11" db="EMBL/GenBank/DDBJ databases">
        <authorList>
            <person name="Feng L."/>
        </authorList>
    </citation>
    <scope>NUCLEOTIDE SEQUENCE</scope>
    <source>
        <strain evidence="5">ElimosumLFYP34</strain>
    </source>
</reference>
<dbReference type="GO" id="GO:0000976">
    <property type="term" value="F:transcription cis-regulatory region binding"/>
    <property type="evidence" value="ECO:0007669"/>
    <property type="project" value="TreeGrafter"/>
</dbReference>
<dbReference type="SMART" id="SM00354">
    <property type="entry name" value="HTH_LACI"/>
    <property type="match status" value="1"/>
</dbReference>
<dbReference type="Pfam" id="PF00532">
    <property type="entry name" value="Peripla_BP_1"/>
    <property type="match status" value="1"/>
</dbReference>
<evidence type="ECO:0000256" key="1">
    <source>
        <dbReference type="ARBA" id="ARBA00022491"/>
    </source>
</evidence>
<dbReference type="SUPFAM" id="SSF47413">
    <property type="entry name" value="lambda repressor-like DNA-binding domains"/>
    <property type="match status" value="1"/>
</dbReference>
<sequence>MQTINKKRVTSIEVAKRAGVSQATVSRAFNPNSKMQDKTRKKVFDAAKELNYTPDAIARSMSSNKTDIIAVIMKNPTNPFYAKILTSFSNAFQKYNKQILFFNLEDEKNSDAVMQQVLQYRVDAILLTSSPISFDWIDNCAQFDIPVLLFNRYSNNHNVTAVCCDNVEAGRHCADYLIKKGYTQFAYIGSIEDVSTSIDRQKGFLDRLQEQGFTVCDTYKCTFSYEAGQQIMRDILSHKTKKYDAIFCANDLIAAGCMDVARYEYNLHLPKDLAIIGFDNIDLSAYPSYNLTTFIQPLEDMIKKTVQLIINPSDSDLERHLFLYPCEIIERKTT</sequence>
<keyword evidence="4" id="KW-0804">Transcription</keyword>
<keyword evidence="1" id="KW-0678">Repressor</keyword>
<keyword evidence="2" id="KW-0805">Transcription regulation</keyword>
<proteinExistence type="predicted"/>
<keyword evidence="3" id="KW-0238">DNA-binding</keyword>
<dbReference type="PANTHER" id="PTHR30146:SF95">
    <property type="entry name" value="RIBOSE OPERON REPRESSOR"/>
    <property type="match status" value="1"/>
</dbReference>
<evidence type="ECO:0000313" key="5">
    <source>
        <dbReference type="EMBL" id="VYT63542.1"/>
    </source>
</evidence>
<protein>
    <submittedName>
        <fullName evidence="5">Catabolite control protein A</fullName>
    </submittedName>
</protein>
<evidence type="ECO:0000256" key="3">
    <source>
        <dbReference type="ARBA" id="ARBA00023125"/>
    </source>
</evidence>
<dbReference type="InterPro" id="IPR001761">
    <property type="entry name" value="Peripla_BP/Lac1_sug-bd_dom"/>
</dbReference>
<dbReference type="CDD" id="cd06278">
    <property type="entry name" value="PBP1_LacI-like"/>
    <property type="match status" value="1"/>
</dbReference>
<dbReference type="CDD" id="cd01392">
    <property type="entry name" value="HTH_LacI"/>
    <property type="match status" value="1"/>
</dbReference>
<organism evidence="5">
    <name type="scientific">Eubacterium limosum</name>
    <dbReference type="NCBI Taxonomy" id="1736"/>
    <lineage>
        <taxon>Bacteria</taxon>
        <taxon>Bacillati</taxon>
        <taxon>Bacillota</taxon>
        <taxon>Clostridia</taxon>
        <taxon>Eubacteriales</taxon>
        <taxon>Eubacteriaceae</taxon>
        <taxon>Eubacterium</taxon>
    </lineage>
</organism>
<gene>
    <name evidence="5" type="primary">ccpA_1</name>
    <name evidence="5" type="ORF">ELLFYP34_00078</name>
</gene>
<dbReference type="InterPro" id="IPR028082">
    <property type="entry name" value="Peripla_BP_I"/>
</dbReference>
<dbReference type="EMBL" id="CACRTR010000001">
    <property type="protein sequence ID" value="VYT63542.1"/>
    <property type="molecule type" value="Genomic_DNA"/>
</dbReference>
<accession>A0A6N2YD82</accession>
<dbReference type="Gene3D" id="3.40.50.2300">
    <property type="match status" value="2"/>
</dbReference>
<dbReference type="Gene3D" id="1.10.260.40">
    <property type="entry name" value="lambda repressor-like DNA-binding domains"/>
    <property type="match status" value="1"/>
</dbReference>
<dbReference type="Pfam" id="PF00356">
    <property type="entry name" value="LacI"/>
    <property type="match status" value="1"/>
</dbReference>
<dbReference type="PROSITE" id="PS50932">
    <property type="entry name" value="HTH_LACI_2"/>
    <property type="match status" value="1"/>
</dbReference>
<dbReference type="PANTHER" id="PTHR30146">
    <property type="entry name" value="LACI-RELATED TRANSCRIPTIONAL REPRESSOR"/>
    <property type="match status" value="1"/>
</dbReference>
<dbReference type="InterPro" id="IPR010982">
    <property type="entry name" value="Lambda_DNA-bd_dom_sf"/>
</dbReference>
<evidence type="ECO:0000256" key="4">
    <source>
        <dbReference type="ARBA" id="ARBA00023163"/>
    </source>
</evidence>
<dbReference type="AlphaFoldDB" id="A0A6N2YD82"/>
<evidence type="ECO:0000256" key="2">
    <source>
        <dbReference type="ARBA" id="ARBA00023015"/>
    </source>
</evidence>
<name>A0A6N2YD82_EUBLI</name>